<reference evidence="2" key="2">
    <citation type="submission" date="2019-02" db="EMBL/GenBank/DDBJ databases">
        <title>Granulicella sibirica sp. nov., a psychrotolerant acidobacterium isolated from an organic soil layer in forested tundra, West Siberia.</title>
        <authorList>
            <person name="Oshkin I.Y."/>
            <person name="Kulichevskaya I.S."/>
            <person name="Rijpstra W.I.C."/>
            <person name="Sinninghe Damste J.S."/>
            <person name="Rakitin A.L."/>
            <person name="Ravin N.V."/>
            <person name="Dedysh S.N."/>
        </authorList>
    </citation>
    <scope>NUCLEOTIDE SEQUENCE [LARGE SCALE GENOMIC DNA]</scope>
    <source>
        <strain evidence="2">AF10</strain>
    </source>
</reference>
<evidence type="ECO:0000313" key="1">
    <source>
        <dbReference type="EMBL" id="RXH57175.1"/>
    </source>
</evidence>
<dbReference type="Proteomes" id="UP000289437">
    <property type="component" value="Unassembled WGS sequence"/>
</dbReference>
<dbReference type="AlphaFoldDB" id="A0A4Q0T0Q9"/>
<evidence type="ECO:0000313" key="2">
    <source>
        <dbReference type="Proteomes" id="UP000289437"/>
    </source>
</evidence>
<dbReference type="EMBL" id="RDSM01000001">
    <property type="protein sequence ID" value="RXH57175.1"/>
    <property type="molecule type" value="Genomic_DNA"/>
</dbReference>
<name>A0A4Q0T0Q9_9BACT</name>
<gene>
    <name evidence="1" type="ORF">GRAN_0485</name>
</gene>
<proteinExistence type="predicted"/>
<accession>A0A4Q0T0Q9</accession>
<sequence length="48" mass="5486">MFPTAEGGFIDTSNYRERVLKPLGETVGIEKLNFQIIRRTIATHHDGR</sequence>
<comment type="caution">
    <text evidence="1">The sequence shown here is derived from an EMBL/GenBank/DDBJ whole genome shotgun (WGS) entry which is preliminary data.</text>
</comment>
<organism evidence="1 2">
    <name type="scientific">Granulicella sibirica</name>
    <dbReference type="NCBI Taxonomy" id="2479048"/>
    <lineage>
        <taxon>Bacteria</taxon>
        <taxon>Pseudomonadati</taxon>
        <taxon>Acidobacteriota</taxon>
        <taxon>Terriglobia</taxon>
        <taxon>Terriglobales</taxon>
        <taxon>Acidobacteriaceae</taxon>
        <taxon>Granulicella</taxon>
    </lineage>
</organism>
<keyword evidence="2" id="KW-1185">Reference proteome</keyword>
<protein>
    <submittedName>
        <fullName evidence="1">Uncharacterized protein</fullName>
    </submittedName>
</protein>
<reference evidence="1 2" key="1">
    <citation type="submission" date="2018-11" db="EMBL/GenBank/DDBJ databases">
        <authorList>
            <person name="Mardanov A.V."/>
            <person name="Ravin N.V."/>
            <person name="Dedysh S.N."/>
        </authorList>
    </citation>
    <scope>NUCLEOTIDE SEQUENCE [LARGE SCALE GENOMIC DNA]</scope>
    <source>
        <strain evidence="1 2">AF10</strain>
    </source>
</reference>